<comment type="caution">
    <text evidence="3">The sequence shown here is derived from an EMBL/GenBank/DDBJ whole genome shotgun (WGS) entry which is preliminary data.</text>
</comment>
<gene>
    <name evidence="3" type="ORF">VIBC2010_17085</name>
</gene>
<evidence type="ECO:0000313" key="3">
    <source>
        <dbReference type="EMBL" id="EFP95686.1"/>
    </source>
</evidence>
<reference evidence="3 4" key="1">
    <citation type="journal article" date="2012" name="Int. J. Syst. Evol. Microbiol.">
        <title>Vibrio caribbeanicus sp. nov., isolated from the marine sponge Scleritoderma cyanea.</title>
        <authorList>
            <person name="Hoffmann M."/>
            <person name="Monday S.R."/>
            <person name="Allard M.W."/>
            <person name="Strain E.A."/>
            <person name="Whittaker P."/>
            <person name="Naum M."/>
            <person name="McCarthy P.J."/>
            <person name="Lopez J.V."/>
            <person name="Fischer M."/>
            <person name="Brown E.W."/>
        </authorList>
    </citation>
    <scope>NUCLEOTIDE SEQUENCE [LARGE SCALE GENOMIC DNA]</scope>
    <source>
        <strain evidence="3 4">ATCC BAA-2122</strain>
    </source>
</reference>
<evidence type="ECO:0000259" key="2">
    <source>
        <dbReference type="Pfam" id="PF13778"/>
    </source>
</evidence>
<dbReference type="Pfam" id="PF13778">
    <property type="entry name" value="DUF4174"/>
    <property type="match status" value="1"/>
</dbReference>
<sequence>MLSNFDGLFMRCMLLVLLTMALSTPIWSYPSHHGFWSHRSVIYFAPSYDKHVEQFLLETLINQCELDDRDLITLVITEDGFTTPSWVEEYFDTKSLFTIFEVKQGSHTTLLIGKDGDVKMRWGKKTDWKKVKQTIDLMPLRRQERTSTLSPCSA</sequence>
<dbReference type="EMBL" id="AEIU01000088">
    <property type="protein sequence ID" value="EFP95686.1"/>
    <property type="molecule type" value="Genomic_DNA"/>
</dbReference>
<dbReference type="RefSeq" id="WP_009602275.1">
    <property type="nucleotide sequence ID" value="NZ_AEIU01000088.1"/>
</dbReference>
<dbReference type="Proteomes" id="UP000002943">
    <property type="component" value="Unassembled WGS sequence"/>
</dbReference>
<evidence type="ECO:0000313" key="4">
    <source>
        <dbReference type="Proteomes" id="UP000002943"/>
    </source>
</evidence>
<dbReference type="eggNOG" id="ENOG5033B8F">
    <property type="taxonomic scope" value="Bacteria"/>
</dbReference>
<dbReference type="AlphaFoldDB" id="E3BME1"/>
<organism evidence="3 4">
    <name type="scientific">Vibrio caribbeanicus ATCC BAA-2122</name>
    <dbReference type="NCBI Taxonomy" id="796620"/>
    <lineage>
        <taxon>Bacteria</taxon>
        <taxon>Pseudomonadati</taxon>
        <taxon>Pseudomonadota</taxon>
        <taxon>Gammaproteobacteria</taxon>
        <taxon>Vibrionales</taxon>
        <taxon>Vibrionaceae</taxon>
        <taxon>Vibrio</taxon>
    </lineage>
</organism>
<evidence type="ECO:0000256" key="1">
    <source>
        <dbReference type="ARBA" id="ARBA00022729"/>
    </source>
</evidence>
<proteinExistence type="predicted"/>
<keyword evidence="4" id="KW-1185">Reference proteome</keyword>
<name>E3BME1_9VIBR</name>
<keyword evidence="1" id="KW-0732">Signal</keyword>
<feature type="domain" description="DUF4174" evidence="2">
    <location>
        <begin position="36"/>
        <end position="144"/>
    </location>
</feature>
<accession>E3BME1</accession>
<dbReference type="InterPro" id="IPR025232">
    <property type="entry name" value="DUF4174"/>
</dbReference>
<protein>
    <recommendedName>
        <fullName evidence="2">DUF4174 domain-containing protein</fullName>
    </recommendedName>
</protein>